<dbReference type="OrthoDB" id="7188852at2"/>
<evidence type="ECO:0000313" key="3">
    <source>
        <dbReference type="Proteomes" id="UP000321857"/>
    </source>
</evidence>
<gene>
    <name evidence="2" type="ORF">FMM02_03290</name>
</gene>
<dbReference type="AlphaFoldDB" id="A0A516IQ84"/>
<dbReference type="RefSeq" id="WP_147493524.1">
    <property type="nucleotide sequence ID" value="NZ_CP041659.1"/>
</dbReference>
<feature type="domain" description="TniQ" evidence="1">
    <location>
        <begin position="4"/>
        <end position="125"/>
    </location>
</feature>
<accession>A0A516IQ84</accession>
<evidence type="ECO:0000259" key="1">
    <source>
        <dbReference type="Pfam" id="PF06527"/>
    </source>
</evidence>
<organism evidence="2 3">
    <name type="scientific">Sphingomonas xanthus</name>
    <dbReference type="NCBI Taxonomy" id="2594473"/>
    <lineage>
        <taxon>Bacteria</taxon>
        <taxon>Pseudomonadati</taxon>
        <taxon>Pseudomonadota</taxon>
        <taxon>Alphaproteobacteria</taxon>
        <taxon>Sphingomonadales</taxon>
        <taxon>Sphingomonadaceae</taxon>
        <taxon>Sphingomonas</taxon>
    </lineage>
</organism>
<name>A0A516IQ84_9SPHN</name>
<reference evidence="2 3" key="1">
    <citation type="submission" date="2019-07" db="EMBL/GenBank/DDBJ databases">
        <title>Sphingomonas AE3 Genome sequencing and assembly.</title>
        <authorList>
            <person name="Kim H."/>
        </authorList>
    </citation>
    <scope>NUCLEOTIDE SEQUENCE [LARGE SCALE GENOMIC DNA]</scope>
    <source>
        <strain evidence="2 3">AE3</strain>
    </source>
</reference>
<dbReference type="Proteomes" id="UP000321857">
    <property type="component" value="Chromosome"/>
</dbReference>
<dbReference type="KEGG" id="sxa:FMM02_03290"/>
<dbReference type="InterPro" id="IPR009492">
    <property type="entry name" value="TniQ"/>
</dbReference>
<sequence length="608" mass="67618">MPAITPIPGESFNGLLHRWAAANFIDSMLEITRQAGVEYPHVQDVALNERRDLSKIAEITGVPLPELQVRTLPADEDGLTRKLFGVSVRKTDLEVRDRRFAPASLRLSAHHRALWMVRTISFCPETWQYLRSTCHRDQCGVTQQWSSTFGIERCGRCLADLRDSPSDLVPEEEREALHALVDLLSPDPARKRSILATLPASLGEITPDAAYELLIRLMKVVDPSLPAARTNMHLAGPHQLSSAMAQAWRILQSWPEGFVGLAAERIRARVTRDDGNQGESMRFLSLWRNRSQLSDPIARRIVKEISDFIDISDPVNAARFLTLNAAAAAVGLKQSRLSNLRRAGVLRTRFAIRRDRPMAAFCADEIASLNVGFEDRMSIETARAQLGITCHGVEQLVALGLLDEVAHPYFRARYIWVPLSFASLKAFCGRVETEGRPISGPKVPLDMAAKVIGGRLKPWGAMLKMLLDGELDYEFLGGLKTLAKAIHIRTSDVPRLRSIQFDTTSIRPFKFQALMSKRDAADTLNLGPNQATRLLSDHITPRGSRSVVVPIEAVEKLAAKYVSAAELAWLLGLSKTEAYFLAKRCGVPHSRPGGFLRSEAIERLDLPR</sequence>
<dbReference type="Pfam" id="PF06527">
    <property type="entry name" value="TniQ"/>
    <property type="match status" value="1"/>
</dbReference>
<evidence type="ECO:0000313" key="2">
    <source>
        <dbReference type="EMBL" id="QDP19068.1"/>
    </source>
</evidence>
<dbReference type="EMBL" id="CP041659">
    <property type="protein sequence ID" value="QDP19068.1"/>
    <property type="molecule type" value="Genomic_DNA"/>
</dbReference>
<protein>
    <recommendedName>
        <fullName evidence="1">TniQ domain-containing protein</fullName>
    </recommendedName>
</protein>
<keyword evidence="3" id="KW-1185">Reference proteome</keyword>
<proteinExistence type="predicted"/>